<dbReference type="InterPro" id="IPR001128">
    <property type="entry name" value="Cyt_P450"/>
</dbReference>
<evidence type="ECO:0000256" key="10">
    <source>
        <dbReference type="ARBA" id="ARBA00045141"/>
    </source>
</evidence>
<organism evidence="11 12">
    <name type="scientific">Ilyodon furcidens</name>
    <name type="common">goldbreast splitfin</name>
    <dbReference type="NCBI Taxonomy" id="33524"/>
    <lineage>
        <taxon>Eukaryota</taxon>
        <taxon>Metazoa</taxon>
        <taxon>Chordata</taxon>
        <taxon>Craniata</taxon>
        <taxon>Vertebrata</taxon>
        <taxon>Euteleostomi</taxon>
        <taxon>Actinopterygii</taxon>
        <taxon>Neopterygii</taxon>
        <taxon>Teleostei</taxon>
        <taxon>Neoteleostei</taxon>
        <taxon>Acanthomorphata</taxon>
        <taxon>Ovalentaria</taxon>
        <taxon>Atherinomorphae</taxon>
        <taxon>Cyprinodontiformes</taxon>
        <taxon>Goodeidae</taxon>
        <taxon>Ilyodon</taxon>
    </lineage>
</organism>
<evidence type="ECO:0000256" key="4">
    <source>
        <dbReference type="ARBA" id="ARBA00012204"/>
    </source>
</evidence>
<evidence type="ECO:0000256" key="3">
    <source>
        <dbReference type="ARBA" id="ARBA00010617"/>
    </source>
</evidence>
<evidence type="ECO:0000256" key="7">
    <source>
        <dbReference type="ARBA" id="ARBA00022723"/>
    </source>
</evidence>
<dbReference type="InterPro" id="IPR036396">
    <property type="entry name" value="Cyt_P450_sf"/>
</dbReference>
<dbReference type="EC" id="5.3.99.4" evidence="4"/>
<proteinExistence type="inferred from homology"/>
<keyword evidence="12" id="KW-1185">Reference proteome</keyword>
<comment type="catalytic activity">
    <reaction evidence="1">
        <text>prostaglandin H2 = prostaglandin I2</text>
        <dbReference type="Rhea" id="RHEA:23580"/>
        <dbReference type="ChEBI" id="CHEBI:57403"/>
        <dbReference type="ChEBI" id="CHEBI:57405"/>
        <dbReference type="EC" id="5.3.99.4"/>
    </reaction>
    <physiologicalReaction direction="left-to-right" evidence="1">
        <dbReference type="Rhea" id="RHEA:23581"/>
    </physiologicalReaction>
</comment>
<evidence type="ECO:0000313" key="12">
    <source>
        <dbReference type="Proteomes" id="UP001482620"/>
    </source>
</evidence>
<dbReference type="EMBL" id="JAHRIQ010106058">
    <property type="protein sequence ID" value="MEQ2255879.1"/>
    <property type="molecule type" value="Genomic_DNA"/>
</dbReference>
<keyword evidence="7" id="KW-0479">Metal-binding</keyword>
<evidence type="ECO:0000256" key="1">
    <source>
        <dbReference type="ARBA" id="ARBA00000463"/>
    </source>
</evidence>
<dbReference type="Proteomes" id="UP001482620">
    <property type="component" value="Unassembled WGS sequence"/>
</dbReference>
<dbReference type="Pfam" id="PF00067">
    <property type="entry name" value="p450"/>
    <property type="match status" value="1"/>
</dbReference>
<keyword evidence="8" id="KW-0408">Iron</keyword>
<gene>
    <name evidence="11" type="ORF">ILYODFUR_018429</name>
</gene>
<dbReference type="Gene3D" id="1.10.630.10">
    <property type="entry name" value="Cytochrome P450"/>
    <property type="match status" value="1"/>
</dbReference>
<dbReference type="InterPro" id="IPR002403">
    <property type="entry name" value="Cyt_P450_E_grp-IV"/>
</dbReference>
<accession>A0ABV0VFK0</accession>
<evidence type="ECO:0000256" key="6">
    <source>
        <dbReference type="ARBA" id="ARBA00022516"/>
    </source>
</evidence>
<sequence length="103" mass="12226">MFKYDRFLNEDKTVKKEFYKDGTRLEYYTMPWGAGKNICIGKEFAVTAIKQFLFLFLTHFDLELCNPDAKLPPINPSRFGFGMVHPDGDLRVRFRLKRTQHKM</sequence>
<comment type="similarity">
    <text evidence="3">Belongs to the cytochrome P450 family.</text>
</comment>
<keyword evidence="6" id="KW-0443">Lipid metabolism</keyword>
<dbReference type="PRINTS" id="PR00465">
    <property type="entry name" value="EP450IV"/>
</dbReference>
<evidence type="ECO:0000256" key="9">
    <source>
        <dbReference type="ARBA" id="ARBA00031205"/>
    </source>
</evidence>
<dbReference type="PANTHER" id="PTHR24306:SF4">
    <property type="entry name" value="PROSTACYCLIN SYNTHASE"/>
    <property type="match status" value="1"/>
</dbReference>
<name>A0ABV0VFK0_9TELE</name>
<evidence type="ECO:0000256" key="5">
    <source>
        <dbReference type="ARBA" id="ARBA00017409"/>
    </source>
</evidence>
<comment type="function">
    <text evidence="10">Catalyzes the biosynthesis and metabolism of eicosanoids. Catalyzes the isomerization of prostaglandin H2 to prostacyclin (= prostaglandin I2), a potent mediator of vasodilation and inhibitor of platelet aggregation. Additionally, displays dehydratase activity, toward hydroperoxyeicosatetraenoates (HPETEs), especially toward (15S)-hydroperoxy-(5Z,8Z,11Z,13E)-eicosatetraenoate (15(S)-HPETE).</text>
</comment>
<keyword evidence="6" id="KW-0444">Lipid biosynthesis</keyword>
<evidence type="ECO:0000313" key="11">
    <source>
        <dbReference type="EMBL" id="MEQ2255879.1"/>
    </source>
</evidence>
<evidence type="ECO:0000256" key="2">
    <source>
        <dbReference type="ARBA" id="ARBA00004389"/>
    </source>
</evidence>
<dbReference type="PANTHER" id="PTHR24306">
    <property type="match status" value="1"/>
</dbReference>
<comment type="subcellular location">
    <subcellularLocation>
        <location evidence="2">Endoplasmic reticulum membrane</location>
        <topology evidence="2">Single-pass membrane protein</topology>
    </subcellularLocation>
</comment>
<reference evidence="11 12" key="1">
    <citation type="submission" date="2021-06" db="EMBL/GenBank/DDBJ databases">
        <authorList>
            <person name="Palmer J.M."/>
        </authorList>
    </citation>
    <scope>NUCLEOTIDE SEQUENCE [LARGE SCALE GENOMIC DNA]</scope>
    <source>
        <strain evidence="12">if_2019</strain>
        <tissue evidence="11">Muscle</tissue>
    </source>
</reference>
<protein>
    <recommendedName>
        <fullName evidence="5">Prostacyclin synthase</fullName>
        <ecNumber evidence="4">5.3.99.4</ecNumber>
    </recommendedName>
    <alternativeName>
        <fullName evidence="9">Prostaglandin I2 synthase</fullName>
    </alternativeName>
</protein>
<comment type="caution">
    <text evidence="11">The sequence shown here is derived from an EMBL/GenBank/DDBJ whole genome shotgun (WGS) entry which is preliminary data.</text>
</comment>
<evidence type="ECO:0000256" key="8">
    <source>
        <dbReference type="ARBA" id="ARBA00023004"/>
    </source>
</evidence>
<dbReference type="SUPFAM" id="SSF48264">
    <property type="entry name" value="Cytochrome P450"/>
    <property type="match status" value="1"/>
</dbReference>